<evidence type="ECO:0000256" key="7">
    <source>
        <dbReference type="ARBA" id="ARBA00023049"/>
    </source>
</evidence>
<dbReference type="GO" id="GO:0005737">
    <property type="term" value="C:cytoplasm"/>
    <property type="evidence" value="ECO:0007669"/>
    <property type="project" value="TreeGrafter"/>
</dbReference>
<organism evidence="15 16">
    <name type="scientific">Pythium oligandrum</name>
    <name type="common">Mycoparasitic fungus</name>
    <dbReference type="NCBI Taxonomy" id="41045"/>
    <lineage>
        <taxon>Eukaryota</taxon>
        <taxon>Sar</taxon>
        <taxon>Stramenopiles</taxon>
        <taxon>Oomycota</taxon>
        <taxon>Peronosporomycetes</taxon>
        <taxon>Pythiales</taxon>
        <taxon>Pythiaceae</taxon>
        <taxon>Pythium</taxon>
    </lineage>
</organism>
<feature type="binding site" evidence="9">
    <location>
        <position position="364"/>
    </location>
    <ligand>
        <name>Zn(2+)</name>
        <dbReference type="ChEBI" id="CHEBI:29105"/>
        <note>catalytic</note>
    </ligand>
</feature>
<dbReference type="InterPro" id="IPR042097">
    <property type="entry name" value="Aminopeptidase_N-like_N_sf"/>
</dbReference>
<evidence type="ECO:0000256" key="4">
    <source>
        <dbReference type="ARBA" id="ARBA00022723"/>
    </source>
</evidence>
<dbReference type="InterPro" id="IPR050344">
    <property type="entry name" value="Peptidase_M1_aminopeptidases"/>
</dbReference>
<dbReference type="EC" id="3.4.11.-" evidence="11"/>
<evidence type="ECO:0000256" key="1">
    <source>
        <dbReference type="ARBA" id="ARBA00010136"/>
    </source>
</evidence>
<dbReference type="InterPro" id="IPR034016">
    <property type="entry name" value="M1_APN-typ"/>
</dbReference>
<dbReference type="GO" id="GO:0016020">
    <property type="term" value="C:membrane"/>
    <property type="evidence" value="ECO:0007669"/>
    <property type="project" value="TreeGrafter"/>
</dbReference>
<keyword evidence="3 11" id="KW-0645">Protease</keyword>
<evidence type="ECO:0000256" key="9">
    <source>
        <dbReference type="PIRSR" id="PIRSR634016-3"/>
    </source>
</evidence>
<dbReference type="CDD" id="cd09601">
    <property type="entry name" value="M1_APN-Q_like"/>
    <property type="match status" value="1"/>
</dbReference>
<evidence type="ECO:0000256" key="6">
    <source>
        <dbReference type="ARBA" id="ARBA00022833"/>
    </source>
</evidence>
<feature type="site" description="Transition state stabilizer" evidence="10">
    <location>
        <position position="428"/>
    </location>
</feature>
<reference evidence="15" key="1">
    <citation type="submission" date="2019-03" db="EMBL/GenBank/DDBJ databases">
        <title>Long read genome sequence of the mycoparasitic Pythium oligandrum ATCC 38472 isolated from sugarbeet rhizosphere.</title>
        <authorList>
            <person name="Gaulin E."/>
        </authorList>
    </citation>
    <scope>NUCLEOTIDE SEQUENCE</scope>
    <source>
        <strain evidence="15">ATCC 38472_TT</strain>
    </source>
</reference>
<dbReference type="PANTHER" id="PTHR11533:SF174">
    <property type="entry name" value="PUROMYCIN-SENSITIVE AMINOPEPTIDASE-RELATED"/>
    <property type="match status" value="1"/>
</dbReference>
<comment type="cofactor">
    <cofactor evidence="9 11">
        <name>Zn(2+)</name>
        <dbReference type="ChEBI" id="CHEBI:29105"/>
    </cofactor>
    <text evidence="9 11">Binds 1 zinc ion per subunit.</text>
</comment>
<keyword evidence="2 11" id="KW-0031">Aminopeptidase</keyword>
<evidence type="ECO:0000256" key="11">
    <source>
        <dbReference type="RuleBase" id="RU364040"/>
    </source>
</evidence>
<evidence type="ECO:0000313" key="15">
    <source>
        <dbReference type="EMBL" id="TMW64797.1"/>
    </source>
</evidence>
<evidence type="ECO:0000256" key="3">
    <source>
        <dbReference type="ARBA" id="ARBA00022670"/>
    </source>
</evidence>
<dbReference type="GO" id="GO:0043171">
    <property type="term" value="P:peptide catabolic process"/>
    <property type="evidence" value="ECO:0007669"/>
    <property type="project" value="TreeGrafter"/>
</dbReference>
<keyword evidence="7 11" id="KW-0482">Metalloprotease</keyword>
<dbReference type="EMBL" id="SPLM01000038">
    <property type="protein sequence ID" value="TMW64797.1"/>
    <property type="molecule type" value="Genomic_DNA"/>
</dbReference>
<evidence type="ECO:0000256" key="5">
    <source>
        <dbReference type="ARBA" id="ARBA00022801"/>
    </source>
</evidence>
<dbReference type="Gene3D" id="2.60.40.1730">
    <property type="entry name" value="tricorn interacting facor f3 domain"/>
    <property type="match status" value="1"/>
</dbReference>
<dbReference type="AlphaFoldDB" id="A0A8K1CM10"/>
<feature type="domain" description="Aminopeptidase N-like N-terminal" evidence="14">
    <location>
        <begin position="38"/>
        <end position="234"/>
    </location>
</feature>
<evidence type="ECO:0000259" key="14">
    <source>
        <dbReference type="Pfam" id="PF17900"/>
    </source>
</evidence>
<dbReference type="GO" id="GO:0005615">
    <property type="term" value="C:extracellular space"/>
    <property type="evidence" value="ECO:0007669"/>
    <property type="project" value="TreeGrafter"/>
</dbReference>
<dbReference type="GO" id="GO:0042277">
    <property type="term" value="F:peptide binding"/>
    <property type="evidence" value="ECO:0007669"/>
    <property type="project" value="TreeGrafter"/>
</dbReference>
<keyword evidence="4 9" id="KW-0479">Metal-binding</keyword>
<dbReference type="Pfam" id="PF01433">
    <property type="entry name" value="Peptidase_M1"/>
    <property type="match status" value="1"/>
</dbReference>
<feature type="binding site" evidence="9">
    <location>
        <position position="345"/>
    </location>
    <ligand>
        <name>Zn(2+)</name>
        <dbReference type="ChEBI" id="CHEBI:29105"/>
        <note>catalytic</note>
    </ligand>
</feature>
<dbReference type="InterPro" id="IPR001930">
    <property type="entry name" value="Peptidase_M1"/>
</dbReference>
<evidence type="ECO:0000256" key="10">
    <source>
        <dbReference type="PIRSR" id="PIRSR634016-4"/>
    </source>
</evidence>
<accession>A0A8K1CM10</accession>
<dbReference type="FunFam" id="1.10.390.10:FF:000001">
    <property type="entry name" value="Aminopeptidase"/>
    <property type="match status" value="1"/>
</dbReference>
<dbReference type="InterPro" id="IPR027268">
    <property type="entry name" value="Peptidase_M4/M1_CTD_sf"/>
</dbReference>
<proteinExistence type="inferred from homology"/>
<dbReference type="SUPFAM" id="SSF55486">
    <property type="entry name" value="Metalloproteases ('zincins'), catalytic domain"/>
    <property type="match status" value="1"/>
</dbReference>
<feature type="domain" description="Peptidase M1 membrane alanine aminopeptidase" evidence="12">
    <location>
        <begin position="269"/>
        <end position="487"/>
    </location>
</feature>
<name>A0A8K1CM10_PYTOL</name>
<dbReference type="Proteomes" id="UP000794436">
    <property type="component" value="Unassembled WGS sequence"/>
</dbReference>
<dbReference type="Gene3D" id="2.60.40.1910">
    <property type="match status" value="1"/>
</dbReference>
<dbReference type="GO" id="GO:0070006">
    <property type="term" value="F:metalloaminopeptidase activity"/>
    <property type="evidence" value="ECO:0007669"/>
    <property type="project" value="TreeGrafter"/>
</dbReference>
<dbReference type="GO" id="GO:0008270">
    <property type="term" value="F:zinc ion binding"/>
    <property type="evidence" value="ECO:0007669"/>
    <property type="project" value="UniProtKB-UniRule"/>
</dbReference>
<feature type="active site" description="Proton acceptor" evidence="8">
    <location>
        <position position="342"/>
    </location>
</feature>
<dbReference type="GO" id="GO:0006508">
    <property type="term" value="P:proteolysis"/>
    <property type="evidence" value="ECO:0007669"/>
    <property type="project" value="UniProtKB-KW"/>
</dbReference>
<dbReference type="InterPro" id="IPR045357">
    <property type="entry name" value="Aminopeptidase_N-like_N"/>
</dbReference>
<comment type="similarity">
    <text evidence="1 11">Belongs to the peptidase M1 family.</text>
</comment>
<evidence type="ECO:0000259" key="12">
    <source>
        <dbReference type="Pfam" id="PF01433"/>
    </source>
</evidence>
<protein>
    <recommendedName>
        <fullName evidence="11">Aminopeptidase</fullName>
        <ecNumber evidence="11">3.4.11.-</ecNumber>
    </recommendedName>
</protein>
<dbReference type="InterPro" id="IPR024571">
    <property type="entry name" value="ERAP1-like_C_dom"/>
</dbReference>
<evidence type="ECO:0000313" key="16">
    <source>
        <dbReference type="Proteomes" id="UP000794436"/>
    </source>
</evidence>
<evidence type="ECO:0000256" key="2">
    <source>
        <dbReference type="ARBA" id="ARBA00022438"/>
    </source>
</evidence>
<dbReference type="Pfam" id="PF11838">
    <property type="entry name" value="ERAP1_C"/>
    <property type="match status" value="1"/>
</dbReference>
<evidence type="ECO:0000259" key="13">
    <source>
        <dbReference type="Pfam" id="PF11838"/>
    </source>
</evidence>
<dbReference type="PRINTS" id="PR00756">
    <property type="entry name" value="ALADIPTASE"/>
</dbReference>
<dbReference type="Gene3D" id="1.10.390.10">
    <property type="entry name" value="Neutral Protease Domain 2"/>
    <property type="match status" value="1"/>
</dbReference>
<dbReference type="SUPFAM" id="SSF63737">
    <property type="entry name" value="Leukotriene A4 hydrolase N-terminal domain"/>
    <property type="match status" value="1"/>
</dbReference>
<keyword evidence="16" id="KW-1185">Reference proteome</keyword>
<gene>
    <name evidence="15" type="ORF">Poli38472_008964</name>
</gene>
<keyword evidence="6 9" id="KW-0862">Zinc</keyword>
<dbReference type="Gene3D" id="1.25.50.20">
    <property type="match status" value="1"/>
</dbReference>
<dbReference type="OrthoDB" id="10031169at2759"/>
<dbReference type="PANTHER" id="PTHR11533">
    <property type="entry name" value="PROTEASE M1 ZINC METALLOPROTEASE"/>
    <property type="match status" value="1"/>
</dbReference>
<dbReference type="Pfam" id="PF17900">
    <property type="entry name" value="Peptidase_M1_N"/>
    <property type="match status" value="1"/>
</dbReference>
<feature type="domain" description="ERAP1-like C-terminal" evidence="13">
    <location>
        <begin position="575"/>
        <end position="888"/>
    </location>
</feature>
<keyword evidence="5 11" id="KW-0378">Hydrolase</keyword>
<evidence type="ECO:0000256" key="8">
    <source>
        <dbReference type="PIRSR" id="PIRSR634016-1"/>
    </source>
</evidence>
<dbReference type="InterPro" id="IPR014782">
    <property type="entry name" value="Peptidase_M1_dom"/>
</dbReference>
<feature type="binding site" evidence="9">
    <location>
        <position position="341"/>
    </location>
    <ligand>
        <name>Zn(2+)</name>
        <dbReference type="ChEBI" id="CHEBI:29105"/>
        <note>catalytic</note>
    </ligand>
</feature>
<comment type="caution">
    <text evidence="15">The sequence shown here is derived from an EMBL/GenBank/DDBJ whole genome shotgun (WGS) entry which is preliminary data.</text>
</comment>
<sequence>MSTHQTTRRPHFLNSQLAVMCQTTTETTFARLPTHVAPRKYYLDYAVDLERYRFEVAQKIDVDVIKATRTITCHAVDLYVFNVSVEVDGKTVACDEIRYIEKDQSVTFTFARELPAGAKAVLKLECHGFLNDQLKGFYRSEYTQDNEQRVMAVTQFEACDARRAFVCWDEPAVKAKYEISIVTDVNLTAISNTHVVQTLVRPKKNAHIRANTRTDATTEKLWKFAETPIMSTYLVGMVIGEFDSVSDITKEGVLVTVYTPVGRSERGLFALDVGTKALSFFTERFGIEYPLKKLDMLAIPDFAAGAMENWGVVTYRETRLLIDEKLSSFSQKTATARTVCHELAHQWFGNLVTMEWWTGLWLNEGFARFMEFEAVHHIFPEWNVWEMFVQEITLGTAMVKDAMKTSHPIEVVVNHPDEVDQIFDVISYAKGASVIRMLSEYLGRDVFYKGIHEYLVKFSYLNAQTEDLWYALENASGQKITAMANSWTSQTGYPVVTFADGKLSQERFLADKTMKDSETALAIWDVPLTYLSSKKPTEIQQIGIWQGKSEAPAGAHAPVTADATVTGKIPSSDEWVLLNPNQSGFYLVNYSPSGWSNLQRPVRENVLTTVDQVSLLSSVFAFARSGVVPLSQALDFTSAYAQQTEHLCWKEISANIGFYLTIFQQEAFYPLLQEYVRKLFAGVMKQLTWTAAADESTSVGHFRRDVIAMLGRGNDTAVVEEAQRLFQAYLSDRKGSSLSADLRGVVFTITAARGDASHVKQLRELYEASDFIEEKLNCLSAIGLIKSLDLKREVIEWALKSVRSQDIQYVFASVASDAEGAKATWKYVQDNWTALNAQYAPYIVGRIVLSVIARFQSEAQAVEVESFLASRKHHSYDRLLDAALERIRIKAACFQRDHDGLATWLNASSKA</sequence>